<evidence type="ECO:0000259" key="7">
    <source>
        <dbReference type="Pfam" id="PF02782"/>
    </source>
</evidence>
<gene>
    <name evidence="8" type="ORF">J1F30_01185</name>
</gene>
<keyword evidence="9" id="KW-1185">Reference proteome</keyword>
<keyword evidence="4 5" id="KW-0418">Kinase</keyword>
<evidence type="ECO:0000259" key="6">
    <source>
        <dbReference type="Pfam" id="PF00370"/>
    </source>
</evidence>
<dbReference type="PIRSF" id="PIRSF000538">
    <property type="entry name" value="GlpK"/>
    <property type="match status" value="1"/>
</dbReference>
<accession>A0ABS3IRJ9</accession>
<dbReference type="Proteomes" id="UP000664299">
    <property type="component" value="Unassembled WGS sequence"/>
</dbReference>
<sequence length="522" mass="55801">MTGMTYTAAFDVGTTQVKAVLVDEQGTARVCASSGLLPIDTTDGRVEQNPEDWLQAFIEVSRDLLTKAGKILEHFKSDQVTGIIMSGQMQDLIALDAQGQPVGPAILYADGRAEEESAELTEMYGADSFRARVGNPCDGSLPIAKLMWMSRHQPDRYAQVRHVLIDAKDYLIWWLTGAYCGDMTACSTAGAMDLYSGKWRKDILEASGLDAAIFPELYWPWENVGTSTPGASAATGFAPGTKVYAGMGDAGASTLAGGVFHPGQCNINLGTSGWIATVTERAVTDRTGMVNLAYLGTGSIINTVPFLNAGNVHAWATGVFAGGGPAVGDGDPYRRMGHLLESSPAGARGVICMPYLVGERFPMMNPSIRGAYVGISSGTEACDLARAALEGVSYSIRQGLDLLGTPIERVTLIGGGTREPQWCQMLADILDAPVQVLDDAHLMPAVALAELVSVVKQTGSSSRLNLEALKKLVEVNLTGRVYSPNEANRQVYEEGYSRFQRLYPALDSLRQASSDAFVPHGW</sequence>
<organism evidence="8 9">
    <name type="scientific">Bifidobacterium asteroides</name>
    <dbReference type="NCBI Taxonomy" id="1684"/>
    <lineage>
        <taxon>Bacteria</taxon>
        <taxon>Bacillati</taxon>
        <taxon>Actinomycetota</taxon>
        <taxon>Actinomycetes</taxon>
        <taxon>Bifidobacteriales</taxon>
        <taxon>Bifidobacteriaceae</taxon>
        <taxon>Bifidobacterium</taxon>
    </lineage>
</organism>
<dbReference type="SUPFAM" id="SSF53067">
    <property type="entry name" value="Actin-like ATPase domain"/>
    <property type="match status" value="2"/>
</dbReference>
<dbReference type="PROSITE" id="PS00933">
    <property type="entry name" value="FGGY_KINASES_1"/>
    <property type="match status" value="1"/>
</dbReference>
<dbReference type="InterPro" id="IPR043129">
    <property type="entry name" value="ATPase_NBD"/>
</dbReference>
<keyword evidence="3 5" id="KW-0808">Transferase</keyword>
<protein>
    <submittedName>
        <fullName evidence="8">Gluconate kinase</fullName>
    </submittedName>
</protein>
<dbReference type="InterPro" id="IPR018485">
    <property type="entry name" value="FGGY_C"/>
</dbReference>
<dbReference type="EMBL" id="JAFMNU010000001">
    <property type="protein sequence ID" value="MBO0622995.1"/>
    <property type="molecule type" value="Genomic_DNA"/>
</dbReference>
<evidence type="ECO:0000256" key="3">
    <source>
        <dbReference type="ARBA" id="ARBA00022679"/>
    </source>
</evidence>
<dbReference type="InterPro" id="IPR018483">
    <property type="entry name" value="Carb_kinase_FGGY_CS"/>
</dbReference>
<dbReference type="Pfam" id="PF00370">
    <property type="entry name" value="FGGY_N"/>
    <property type="match status" value="1"/>
</dbReference>
<name>A0ABS3IRJ9_9BIFI</name>
<keyword evidence="2" id="KW-0859">Xylose metabolism</keyword>
<evidence type="ECO:0000313" key="9">
    <source>
        <dbReference type="Proteomes" id="UP000664299"/>
    </source>
</evidence>
<dbReference type="Gene3D" id="3.30.420.40">
    <property type="match status" value="2"/>
</dbReference>
<evidence type="ECO:0000313" key="8">
    <source>
        <dbReference type="EMBL" id="MBO0622995.1"/>
    </source>
</evidence>
<dbReference type="GO" id="GO:0016301">
    <property type="term" value="F:kinase activity"/>
    <property type="evidence" value="ECO:0007669"/>
    <property type="project" value="UniProtKB-KW"/>
</dbReference>
<evidence type="ECO:0000256" key="1">
    <source>
        <dbReference type="ARBA" id="ARBA00009156"/>
    </source>
</evidence>
<evidence type="ECO:0000256" key="4">
    <source>
        <dbReference type="ARBA" id="ARBA00022777"/>
    </source>
</evidence>
<proteinExistence type="inferred from homology"/>
<feature type="domain" description="Carbohydrate kinase FGGY C-terminal" evidence="7">
    <location>
        <begin position="266"/>
        <end position="440"/>
    </location>
</feature>
<dbReference type="CDD" id="cd07805">
    <property type="entry name" value="ASKHA_NBD_FGGY_CvXK-like"/>
    <property type="match status" value="1"/>
</dbReference>
<dbReference type="InterPro" id="IPR018484">
    <property type="entry name" value="FGGY_N"/>
</dbReference>
<dbReference type="PANTHER" id="PTHR43095:SF5">
    <property type="entry name" value="XYLULOSE KINASE"/>
    <property type="match status" value="1"/>
</dbReference>
<dbReference type="InterPro" id="IPR050406">
    <property type="entry name" value="FGGY_Carb_Kinase"/>
</dbReference>
<reference evidence="8" key="1">
    <citation type="submission" date="2021-03" db="EMBL/GenBank/DDBJ databases">
        <title>Genome sequence of Bifidobacterium asteroides strain wkB204 isolated from a honey bee gut.</title>
        <authorList>
            <person name="Motta E.V.S."/>
            <person name="Kwong W.K."/>
            <person name="Moran N.A."/>
        </authorList>
    </citation>
    <scope>NUCLEOTIDE SEQUENCE</scope>
    <source>
        <strain evidence="8">WkB204</strain>
    </source>
</reference>
<dbReference type="InterPro" id="IPR000577">
    <property type="entry name" value="Carb_kinase_FGGY"/>
</dbReference>
<keyword evidence="2" id="KW-0119">Carbohydrate metabolism</keyword>
<evidence type="ECO:0000256" key="5">
    <source>
        <dbReference type="RuleBase" id="RU003733"/>
    </source>
</evidence>
<dbReference type="PROSITE" id="PS00445">
    <property type="entry name" value="FGGY_KINASES_2"/>
    <property type="match status" value="1"/>
</dbReference>
<evidence type="ECO:0000256" key="2">
    <source>
        <dbReference type="ARBA" id="ARBA00022629"/>
    </source>
</evidence>
<dbReference type="Pfam" id="PF02782">
    <property type="entry name" value="FGGY_C"/>
    <property type="match status" value="1"/>
</dbReference>
<dbReference type="PANTHER" id="PTHR43095">
    <property type="entry name" value="SUGAR KINASE"/>
    <property type="match status" value="1"/>
</dbReference>
<comment type="similarity">
    <text evidence="1 5">Belongs to the FGGY kinase family.</text>
</comment>
<feature type="domain" description="Carbohydrate kinase FGGY N-terminal" evidence="6">
    <location>
        <begin position="6"/>
        <end position="254"/>
    </location>
</feature>
<comment type="caution">
    <text evidence="8">The sequence shown here is derived from an EMBL/GenBank/DDBJ whole genome shotgun (WGS) entry which is preliminary data.</text>
</comment>